<dbReference type="AlphaFoldDB" id="G7YER4"/>
<gene>
    <name evidence="1" type="ORF">CLF_106151</name>
</gene>
<dbReference type="EMBL" id="DF143155">
    <property type="protein sequence ID" value="GAA51447.1"/>
    <property type="molecule type" value="Genomic_DNA"/>
</dbReference>
<keyword evidence="2" id="KW-1185">Reference proteome</keyword>
<reference evidence="1" key="1">
    <citation type="journal article" date="2011" name="Genome Biol.">
        <title>The draft genome of the carcinogenic human liver fluke Clonorchis sinensis.</title>
        <authorList>
            <person name="Wang X."/>
            <person name="Chen W."/>
            <person name="Huang Y."/>
            <person name="Sun J."/>
            <person name="Men J."/>
            <person name="Liu H."/>
            <person name="Luo F."/>
            <person name="Guo L."/>
            <person name="Lv X."/>
            <person name="Deng C."/>
            <person name="Zhou C."/>
            <person name="Fan Y."/>
            <person name="Li X."/>
            <person name="Huang L."/>
            <person name="Hu Y."/>
            <person name="Liang C."/>
            <person name="Hu X."/>
            <person name="Xu J."/>
            <person name="Yu X."/>
        </authorList>
    </citation>
    <scope>NUCLEOTIDE SEQUENCE [LARGE SCALE GENOMIC DNA]</scope>
    <source>
        <strain evidence="1">Henan</strain>
    </source>
</reference>
<sequence length="306" mass="34553">PRKLERSMPIQYLRRSTIAQQYRSELAQQLSTCTGSASVDEAWQNVKEAMLAAFSAVCPTSPIRPQNHWISARSLSMIDARKSIPAGNALGRIKYRSVGTSNCQPVGRIPLNIHQVLIVCLLQTCCCLLSLRFFTDASTDFSVQNFILLRQYLDCYEEVTLSCLIKNNSSDVTPFSAPNYHATRRKHEDFDTAALFRPTQERSRCREDDALRVIQTKPSVYSSPVKALSEIAMSAETLENARLLHLLSHLMQRFPVSLNDFLIAGNPQKLLYLSGRTKLSHIHAEVALLIRYPIPSNVIDFVFYCI</sequence>
<reference key="2">
    <citation type="submission" date="2011-10" db="EMBL/GenBank/DDBJ databases">
        <title>The genome and transcriptome sequence of Clonorchis sinensis provide insights into the carcinogenic liver fluke.</title>
        <authorList>
            <person name="Wang X."/>
            <person name="Huang Y."/>
            <person name="Chen W."/>
            <person name="Liu H."/>
            <person name="Guo L."/>
            <person name="Chen Y."/>
            <person name="Luo F."/>
            <person name="Zhou W."/>
            <person name="Sun J."/>
            <person name="Mao Q."/>
            <person name="Liang P."/>
            <person name="Zhou C."/>
            <person name="Tian Y."/>
            <person name="Men J."/>
            <person name="Lv X."/>
            <person name="Huang L."/>
            <person name="Zhou J."/>
            <person name="Hu Y."/>
            <person name="Li R."/>
            <person name="Zhang F."/>
            <person name="Lei H."/>
            <person name="Li X."/>
            <person name="Hu X."/>
            <person name="Liang C."/>
            <person name="Xu J."/>
            <person name="Wu Z."/>
            <person name="Yu X."/>
        </authorList>
    </citation>
    <scope>NUCLEOTIDE SEQUENCE</scope>
    <source>
        <strain>Henan</strain>
    </source>
</reference>
<accession>G7YER4</accession>
<protein>
    <submittedName>
        <fullName evidence="1">Uncharacterized protein</fullName>
    </submittedName>
</protein>
<evidence type="ECO:0000313" key="1">
    <source>
        <dbReference type="EMBL" id="GAA51447.1"/>
    </source>
</evidence>
<evidence type="ECO:0000313" key="2">
    <source>
        <dbReference type="Proteomes" id="UP000008909"/>
    </source>
</evidence>
<dbReference type="Proteomes" id="UP000008909">
    <property type="component" value="Unassembled WGS sequence"/>
</dbReference>
<name>G7YER4_CLOSI</name>
<feature type="non-terminal residue" evidence="1">
    <location>
        <position position="1"/>
    </location>
</feature>
<organism evidence="1 2">
    <name type="scientific">Clonorchis sinensis</name>
    <name type="common">Chinese liver fluke</name>
    <dbReference type="NCBI Taxonomy" id="79923"/>
    <lineage>
        <taxon>Eukaryota</taxon>
        <taxon>Metazoa</taxon>
        <taxon>Spiralia</taxon>
        <taxon>Lophotrochozoa</taxon>
        <taxon>Platyhelminthes</taxon>
        <taxon>Trematoda</taxon>
        <taxon>Digenea</taxon>
        <taxon>Opisthorchiida</taxon>
        <taxon>Opisthorchiata</taxon>
        <taxon>Opisthorchiidae</taxon>
        <taxon>Clonorchis</taxon>
    </lineage>
</organism>
<proteinExistence type="predicted"/>